<dbReference type="AlphaFoldDB" id="A0A6V8LXU7"/>
<protein>
    <submittedName>
        <fullName evidence="1">Uncharacterized protein</fullName>
    </submittedName>
</protein>
<accession>A0A6V8LXU7</accession>
<keyword evidence="2" id="KW-1185">Reference proteome</keyword>
<evidence type="ECO:0000313" key="1">
    <source>
        <dbReference type="EMBL" id="GFK95411.1"/>
    </source>
</evidence>
<reference evidence="1 2" key="1">
    <citation type="submission" date="2020-04" db="EMBL/GenBank/DDBJ databases">
        <authorList>
            <consortium name="Desulfovibrio sp. FSS-1 genome sequencing consortium"/>
            <person name="Shimoshige H."/>
            <person name="Kobayashi H."/>
            <person name="Maekawa T."/>
        </authorList>
    </citation>
    <scope>NUCLEOTIDE SEQUENCE [LARGE SCALE GENOMIC DNA]</scope>
    <source>
        <strain evidence="1 2">SIID29052-01</strain>
    </source>
</reference>
<organism evidence="1 2">
    <name type="scientific">Fundidesulfovibrio magnetotacticus</name>
    <dbReference type="NCBI Taxonomy" id="2730080"/>
    <lineage>
        <taxon>Bacteria</taxon>
        <taxon>Pseudomonadati</taxon>
        <taxon>Thermodesulfobacteriota</taxon>
        <taxon>Desulfovibrionia</taxon>
        <taxon>Desulfovibrionales</taxon>
        <taxon>Desulfovibrionaceae</taxon>
        <taxon>Fundidesulfovibrio</taxon>
    </lineage>
</organism>
<name>A0A6V8LXU7_9BACT</name>
<reference evidence="1 2" key="2">
    <citation type="submission" date="2020-05" db="EMBL/GenBank/DDBJ databases">
        <title>Draft genome sequence of Desulfovibrio sp. strainFSS-1.</title>
        <authorList>
            <person name="Shimoshige H."/>
            <person name="Kobayashi H."/>
            <person name="Maekawa T."/>
        </authorList>
    </citation>
    <scope>NUCLEOTIDE SEQUENCE [LARGE SCALE GENOMIC DNA]</scope>
    <source>
        <strain evidence="1 2">SIID29052-01</strain>
    </source>
</reference>
<dbReference type="RefSeq" id="WP_173086399.1">
    <property type="nucleotide sequence ID" value="NZ_BLTE01000017.1"/>
</dbReference>
<proteinExistence type="predicted"/>
<comment type="caution">
    <text evidence="1">The sequence shown here is derived from an EMBL/GenBank/DDBJ whole genome shotgun (WGS) entry which is preliminary data.</text>
</comment>
<dbReference type="EMBL" id="BLTE01000017">
    <property type="protein sequence ID" value="GFK95411.1"/>
    <property type="molecule type" value="Genomic_DNA"/>
</dbReference>
<evidence type="ECO:0000313" key="2">
    <source>
        <dbReference type="Proteomes" id="UP000494245"/>
    </source>
</evidence>
<gene>
    <name evidence="1" type="ORF">NNJEOMEG_03274</name>
</gene>
<dbReference type="Proteomes" id="UP000494245">
    <property type="component" value="Unassembled WGS sequence"/>
</dbReference>
<sequence>MPKENARKVLGVTAAVFAQMGRLSREEALEISGLDEKTFDEAMHKAQVAEEALKAHKAEPGFYDIVAKAAGEYLDGVRR</sequence>